<dbReference type="PANTHER" id="PTHR11373">
    <property type="entry name" value="DEOXYNUCLEOSIDE TRIPHOSPHATE TRIPHOSPHOHYDROLASE"/>
    <property type="match status" value="1"/>
</dbReference>
<dbReference type="GO" id="GO:0006203">
    <property type="term" value="P:dGTP catabolic process"/>
    <property type="evidence" value="ECO:0007669"/>
    <property type="project" value="TreeGrafter"/>
</dbReference>
<keyword evidence="3" id="KW-1185">Reference proteome</keyword>
<dbReference type="PROSITE" id="PS51831">
    <property type="entry name" value="HD"/>
    <property type="match status" value="1"/>
</dbReference>
<dbReference type="SUPFAM" id="SSF109604">
    <property type="entry name" value="HD-domain/PDEase-like"/>
    <property type="match status" value="1"/>
</dbReference>
<protein>
    <submittedName>
        <fullName evidence="2">Phosphohydrolase</fullName>
    </submittedName>
</protein>
<dbReference type="Pfam" id="PF01966">
    <property type="entry name" value="HD"/>
    <property type="match status" value="1"/>
</dbReference>
<dbReference type="Gene3D" id="1.10.3210.10">
    <property type="entry name" value="Hypothetical protein af1432"/>
    <property type="match status" value="1"/>
</dbReference>
<reference evidence="2 3" key="1">
    <citation type="submission" date="2018-02" db="EMBL/GenBank/DDBJ databases">
        <title>The draft genome of Sphingobacterium sp. 5JN-11.</title>
        <authorList>
            <person name="Liu L."/>
            <person name="Li L."/>
            <person name="Liang L."/>
            <person name="Zhang X."/>
            <person name="Wang T."/>
        </authorList>
    </citation>
    <scope>NUCLEOTIDE SEQUENCE [LARGE SCALE GENOMIC DNA]</scope>
    <source>
        <strain evidence="2 3">5JN-11</strain>
    </source>
</reference>
<evidence type="ECO:0000259" key="1">
    <source>
        <dbReference type="PROSITE" id="PS51831"/>
    </source>
</evidence>
<dbReference type="AlphaFoldDB" id="A0A2S9J0W2"/>
<evidence type="ECO:0000313" key="2">
    <source>
        <dbReference type="EMBL" id="PRD46412.1"/>
    </source>
</evidence>
<feature type="domain" description="HD" evidence="1">
    <location>
        <begin position="54"/>
        <end position="163"/>
    </location>
</feature>
<gene>
    <name evidence="2" type="ORF">C5745_15695</name>
</gene>
<dbReference type="InterPro" id="IPR050135">
    <property type="entry name" value="dGTPase-like"/>
</dbReference>
<name>A0A2S9J0W2_9SPHI</name>
<evidence type="ECO:0000313" key="3">
    <source>
        <dbReference type="Proteomes" id="UP000239711"/>
    </source>
</evidence>
<dbReference type="InterPro" id="IPR003607">
    <property type="entry name" value="HD/PDEase_dom"/>
</dbReference>
<dbReference type="SMART" id="SM00471">
    <property type="entry name" value="HDc"/>
    <property type="match status" value="1"/>
</dbReference>
<dbReference type="GO" id="GO:0008832">
    <property type="term" value="F:dGTPase activity"/>
    <property type="evidence" value="ECO:0007669"/>
    <property type="project" value="TreeGrafter"/>
</dbReference>
<dbReference type="InterPro" id="IPR006674">
    <property type="entry name" value="HD_domain"/>
</dbReference>
<sequence>MNKKKIINDPVYGFVSIPSAFIFDLIQHPYLQRLRFIKQVSMTHLVYPGALHTRFQHAVGAMHLMSSAIDTLRNKNVPISYDEEEAVLIAILLHDIGHGPFSHSLEHTIIEGVSHEMLSSLLMDKLNEEFEGRLSLAITIFNDRYPRKFFHQLVSSQLDMDRMDYLNRDSFFTGVSEGVISFDRIITMLNVEQGELVVEAKGIYSIEKFLIARRLMYWQVYLHKTVVSAEQMLIKILYRAKELAAQGHALFATTALGHFLKNKINHQNFLADTRHLAWFTRLDDTDIMSALKEWVYDEDKILSTLCRKLMDRDLPRTELRNTPFLQTDVDLIREKVKAYFDLEESEVDYFVYTQVIQNSAYDTQHNTIKIINNRGHVQDITEASDVSNIEALAKRVVKFAISYPKEIGHPLDEGNNFSKK</sequence>
<organism evidence="2 3">
    <name type="scientific">Sphingobacterium haloxyli</name>
    <dbReference type="NCBI Taxonomy" id="2100533"/>
    <lineage>
        <taxon>Bacteria</taxon>
        <taxon>Pseudomonadati</taxon>
        <taxon>Bacteroidota</taxon>
        <taxon>Sphingobacteriia</taxon>
        <taxon>Sphingobacteriales</taxon>
        <taxon>Sphingobacteriaceae</taxon>
        <taxon>Sphingobacterium</taxon>
    </lineage>
</organism>
<dbReference type="CDD" id="cd00077">
    <property type="entry name" value="HDc"/>
    <property type="match status" value="1"/>
</dbReference>
<dbReference type="Proteomes" id="UP000239711">
    <property type="component" value="Unassembled WGS sequence"/>
</dbReference>
<comment type="caution">
    <text evidence="2">The sequence shown here is derived from an EMBL/GenBank/DDBJ whole genome shotgun (WGS) entry which is preliminary data.</text>
</comment>
<dbReference type="PANTHER" id="PTHR11373:SF4">
    <property type="entry name" value="DEOXYNUCLEOSIDE TRIPHOSPHATE TRIPHOSPHOHYDROLASE SAMHD1"/>
    <property type="match status" value="1"/>
</dbReference>
<accession>A0A2S9J0W2</accession>
<dbReference type="EMBL" id="PVBQ01000014">
    <property type="protein sequence ID" value="PRD46412.1"/>
    <property type="molecule type" value="Genomic_DNA"/>
</dbReference>
<proteinExistence type="predicted"/>
<dbReference type="RefSeq" id="WP_105717955.1">
    <property type="nucleotide sequence ID" value="NZ_PVBQ01000014.1"/>
</dbReference>
<dbReference type="Pfam" id="PF19276">
    <property type="entry name" value="HD_assoc_2"/>
    <property type="match status" value="1"/>
</dbReference>
<dbReference type="InterPro" id="IPR045509">
    <property type="entry name" value="HD_assoc_2"/>
</dbReference>
<keyword evidence="2" id="KW-0378">Hydrolase</keyword>
<dbReference type="OrthoDB" id="9803619at2"/>